<sequence length="80" mass="8908">MTYHARVAENGELVLPADVARAIGLRPGDRFRIDQHGAKIVLQTDGDLVEAGQRAFQATIQRQFTVDDFIADRRADAENE</sequence>
<name>A0ABV7SNJ2_9SPHN</name>
<dbReference type="InterPro" id="IPR037914">
    <property type="entry name" value="SpoVT-AbrB_sf"/>
</dbReference>
<feature type="domain" description="SpoVT-AbrB" evidence="1">
    <location>
        <begin position="5"/>
        <end position="48"/>
    </location>
</feature>
<dbReference type="GO" id="GO:0003677">
    <property type="term" value="F:DNA binding"/>
    <property type="evidence" value="ECO:0007669"/>
    <property type="project" value="UniProtKB-KW"/>
</dbReference>
<organism evidence="2 3">
    <name type="scientific">Sphingomonas hylomeconis</name>
    <dbReference type="NCBI Taxonomy" id="1395958"/>
    <lineage>
        <taxon>Bacteria</taxon>
        <taxon>Pseudomonadati</taxon>
        <taxon>Pseudomonadota</taxon>
        <taxon>Alphaproteobacteria</taxon>
        <taxon>Sphingomonadales</taxon>
        <taxon>Sphingomonadaceae</taxon>
        <taxon>Sphingomonas</taxon>
    </lineage>
</organism>
<dbReference type="InterPro" id="IPR027360">
    <property type="entry name" value="AbrB-like"/>
</dbReference>
<dbReference type="InterPro" id="IPR007159">
    <property type="entry name" value="SpoVT-AbrB_dom"/>
</dbReference>
<dbReference type="Gene3D" id="2.10.260.10">
    <property type="match status" value="1"/>
</dbReference>
<gene>
    <name evidence="2" type="ORF">ACFONA_00085</name>
</gene>
<evidence type="ECO:0000259" key="1">
    <source>
        <dbReference type="SMART" id="SM00966"/>
    </source>
</evidence>
<comment type="caution">
    <text evidence="2">The sequence shown here is derived from an EMBL/GenBank/DDBJ whole genome shotgun (WGS) entry which is preliminary data.</text>
</comment>
<proteinExistence type="predicted"/>
<dbReference type="SUPFAM" id="SSF89447">
    <property type="entry name" value="AbrB/MazE/MraZ-like"/>
    <property type="match status" value="1"/>
</dbReference>
<protein>
    <submittedName>
        <fullName evidence="2">AbrB/MazE/SpoVT family DNA-binding domain-containing protein</fullName>
    </submittedName>
</protein>
<accession>A0ABV7SNJ2</accession>
<reference evidence="3" key="1">
    <citation type="journal article" date="2019" name="Int. J. Syst. Evol. Microbiol.">
        <title>The Global Catalogue of Microorganisms (GCM) 10K type strain sequencing project: providing services to taxonomists for standard genome sequencing and annotation.</title>
        <authorList>
            <consortium name="The Broad Institute Genomics Platform"/>
            <consortium name="The Broad Institute Genome Sequencing Center for Infectious Disease"/>
            <person name="Wu L."/>
            <person name="Ma J."/>
        </authorList>
    </citation>
    <scope>NUCLEOTIDE SEQUENCE [LARGE SCALE GENOMIC DNA]</scope>
    <source>
        <strain evidence="3">KCTC 42739</strain>
    </source>
</reference>
<evidence type="ECO:0000313" key="3">
    <source>
        <dbReference type="Proteomes" id="UP001595713"/>
    </source>
</evidence>
<evidence type="ECO:0000313" key="2">
    <source>
        <dbReference type="EMBL" id="MFC3578549.1"/>
    </source>
</evidence>
<keyword evidence="2" id="KW-0238">DNA-binding</keyword>
<keyword evidence="3" id="KW-1185">Reference proteome</keyword>
<dbReference type="SMART" id="SM00966">
    <property type="entry name" value="SpoVT_AbrB"/>
    <property type="match status" value="1"/>
</dbReference>
<dbReference type="RefSeq" id="WP_261294029.1">
    <property type="nucleotide sequence ID" value="NZ_JANQBK010000004.1"/>
</dbReference>
<dbReference type="Proteomes" id="UP001595713">
    <property type="component" value="Unassembled WGS sequence"/>
</dbReference>
<dbReference type="EMBL" id="JBHRXP010000001">
    <property type="protein sequence ID" value="MFC3578549.1"/>
    <property type="molecule type" value="Genomic_DNA"/>
</dbReference>
<dbReference type="Pfam" id="PF14250">
    <property type="entry name" value="AbrB-like"/>
    <property type="match status" value="1"/>
</dbReference>